<evidence type="ECO:0000259" key="3">
    <source>
        <dbReference type="Pfam" id="PF11761"/>
    </source>
</evidence>
<dbReference type="SUPFAM" id="SSF159664">
    <property type="entry name" value="CobE/GbiG C-terminal domain-like"/>
    <property type="match status" value="1"/>
</dbReference>
<dbReference type="Pfam" id="PF11760">
    <property type="entry name" value="CbiG_N"/>
    <property type="match status" value="1"/>
</dbReference>
<dbReference type="InterPro" id="IPR021745">
    <property type="entry name" value="CbiG_mid"/>
</dbReference>
<dbReference type="InterPro" id="IPR036518">
    <property type="entry name" value="CobE/GbiG_C_sf"/>
</dbReference>
<dbReference type="Gene3D" id="3.30.420.180">
    <property type="entry name" value="CobE/GbiG C-terminal domain"/>
    <property type="match status" value="1"/>
</dbReference>
<organism evidence="4 5">
    <name type="scientific">Propionispora hippei DSM 15287</name>
    <dbReference type="NCBI Taxonomy" id="1123003"/>
    <lineage>
        <taxon>Bacteria</taxon>
        <taxon>Bacillati</taxon>
        <taxon>Bacillota</taxon>
        <taxon>Negativicutes</taxon>
        <taxon>Selenomonadales</taxon>
        <taxon>Sporomusaceae</taxon>
        <taxon>Propionispora</taxon>
    </lineage>
</organism>
<dbReference type="Pfam" id="PF01890">
    <property type="entry name" value="CbiG_C"/>
    <property type="match status" value="1"/>
</dbReference>
<dbReference type="EMBL" id="FQZD01000004">
    <property type="protein sequence ID" value="SHI32642.1"/>
    <property type="molecule type" value="Genomic_DNA"/>
</dbReference>
<dbReference type="InterPro" id="IPR002750">
    <property type="entry name" value="CobE/GbiG_C"/>
</dbReference>
<keyword evidence="5" id="KW-1185">Reference proteome</keyword>
<dbReference type="GO" id="GO:0016787">
    <property type="term" value="F:hydrolase activity"/>
    <property type="evidence" value="ECO:0007669"/>
    <property type="project" value="UniProtKB-KW"/>
</dbReference>
<dbReference type="SUPFAM" id="SSF159672">
    <property type="entry name" value="CbiG N-terminal domain-like"/>
    <property type="match status" value="1"/>
</dbReference>
<evidence type="ECO:0000259" key="1">
    <source>
        <dbReference type="Pfam" id="PF01890"/>
    </source>
</evidence>
<accession>A0A1M6A833</accession>
<dbReference type="InterPro" id="IPR052553">
    <property type="entry name" value="CbiG_hydrolase"/>
</dbReference>
<name>A0A1M6A833_9FIRM</name>
<dbReference type="Pfam" id="PF11761">
    <property type="entry name" value="CbiG_mid"/>
    <property type="match status" value="1"/>
</dbReference>
<dbReference type="InterPro" id="IPR038029">
    <property type="entry name" value="GbiG_N_sf"/>
</dbReference>
<gene>
    <name evidence="4" type="ORF">SAMN02745170_00063</name>
</gene>
<sequence>MRLAAIAVTRRGSILAARLARELPGTVTVYVKAGRAAVDQAEEFDSLGELISRIFDRYEGLIFIMAAGIVVRVIAPHIRDKRWDPAVVVLGDDGHHVISLLSGHLGGANALAVQISRTIGAEAVITTATDLAQRPAPDILAKQLGFALEPFAQLKTVNAVIANDGVVKYFLDDELSGQAAIRTAAAELGICWEPLAQLAQPMDAAVILSDKLCTVTVPHIYIRPPVLAVGVGCRRGTTVQEIMQAIQQVLSENGRSLCSVAVLGSSVVKADEAGLLEAGVALQVPLRFFNNDELQDMIDQQDLGISSFVKQEIGVGNVCEAAALLAGQSDKLLVHKQKIGRVTVAIAQNRWRSSVLVRAISPI</sequence>
<dbReference type="GO" id="GO:0009236">
    <property type="term" value="P:cobalamin biosynthetic process"/>
    <property type="evidence" value="ECO:0007669"/>
    <property type="project" value="InterPro"/>
</dbReference>
<dbReference type="PANTHER" id="PTHR37477:SF1">
    <property type="entry name" value="COBALT-PRECORRIN-5A HYDROLASE"/>
    <property type="match status" value="1"/>
</dbReference>
<feature type="domain" description="Cobalamin biosynthesis central region" evidence="3">
    <location>
        <begin position="135"/>
        <end position="179"/>
    </location>
</feature>
<dbReference type="AlphaFoldDB" id="A0A1M6A833"/>
<dbReference type="PANTHER" id="PTHR37477">
    <property type="entry name" value="COBALT-PRECORRIN-5A HYDROLASE"/>
    <property type="match status" value="1"/>
</dbReference>
<keyword evidence="4" id="KW-0378">Hydrolase</keyword>
<dbReference type="Gene3D" id="3.40.50.11220">
    <property type="match status" value="1"/>
</dbReference>
<dbReference type="Proteomes" id="UP000322917">
    <property type="component" value="Unassembled WGS sequence"/>
</dbReference>
<evidence type="ECO:0000259" key="2">
    <source>
        <dbReference type="Pfam" id="PF11760"/>
    </source>
</evidence>
<feature type="domain" description="CobE/GbiG C-terminal" evidence="1">
    <location>
        <begin position="227"/>
        <end position="347"/>
    </location>
</feature>
<feature type="domain" description="Cobalamin synthesis G N-terminal" evidence="2">
    <location>
        <begin position="50"/>
        <end position="130"/>
    </location>
</feature>
<proteinExistence type="predicted"/>
<dbReference type="InterPro" id="IPR021744">
    <property type="entry name" value="CbiG_N"/>
</dbReference>
<evidence type="ECO:0000313" key="4">
    <source>
        <dbReference type="EMBL" id="SHI32642.1"/>
    </source>
</evidence>
<protein>
    <submittedName>
        <fullName evidence="4">Cobalt-precorrin 5A hydrolase</fullName>
    </submittedName>
</protein>
<reference evidence="4 5" key="1">
    <citation type="submission" date="2016-11" db="EMBL/GenBank/DDBJ databases">
        <authorList>
            <person name="Varghese N."/>
            <person name="Submissions S."/>
        </authorList>
    </citation>
    <scope>NUCLEOTIDE SEQUENCE [LARGE SCALE GENOMIC DNA]</scope>
    <source>
        <strain evidence="4 5">DSM 15287</strain>
    </source>
</reference>
<evidence type="ECO:0000313" key="5">
    <source>
        <dbReference type="Proteomes" id="UP000322917"/>
    </source>
</evidence>
<dbReference type="RefSeq" id="WP_223191538.1">
    <property type="nucleotide sequence ID" value="NZ_FQZD01000004.1"/>
</dbReference>